<dbReference type="AlphaFoldDB" id="A0A1G1YSS0"/>
<feature type="domain" description="Transposase IS200-like" evidence="1">
    <location>
        <begin position="34"/>
        <end position="83"/>
    </location>
</feature>
<sequence length="97" mass="11494">MPNHIHGIIIINDNSNAVGTEQCSVPTIPKIGLLSKIIKSFKNVTTKYLHQNFNDYEFQWQRSFYDHIIQNDKSLNAIKQYIIDNPKRWEKDRNNYD</sequence>
<comment type="caution">
    <text evidence="2">The sequence shown here is derived from an EMBL/GenBank/DDBJ whole genome shotgun (WGS) entry which is preliminary data.</text>
</comment>
<dbReference type="InterPro" id="IPR002686">
    <property type="entry name" value="Transposase_17"/>
</dbReference>
<protein>
    <recommendedName>
        <fullName evidence="1">Transposase IS200-like domain-containing protein</fullName>
    </recommendedName>
</protein>
<dbReference type="InterPro" id="IPR052715">
    <property type="entry name" value="RAYT_transposase"/>
</dbReference>
<evidence type="ECO:0000313" key="2">
    <source>
        <dbReference type="EMBL" id="OGY55319.1"/>
    </source>
</evidence>
<dbReference type="GO" id="GO:0004803">
    <property type="term" value="F:transposase activity"/>
    <property type="evidence" value="ECO:0007669"/>
    <property type="project" value="InterPro"/>
</dbReference>
<gene>
    <name evidence="2" type="ORF">A3A24_02435</name>
</gene>
<dbReference type="GO" id="GO:0043565">
    <property type="term" value="F:sequence-specific DNA binding"/>
    <property type="evidence" value="ECO:0007669"/>
    <property type="project" value="TreeGrafter"/>
</dbReference>
<dbReference type="SUPFAM" id="SSF143422">
    <property type="entry name" value="Transposase IS200-like"/>
    <property type="match status" value="1"/>
</dbReference>
<reference evidence="2 3" key="1">
    <citation type="journal article" date="2016" name="Nat. Commun.">
        <title>Thousands of microbial genomes shed light on interconnected biogeochemical processes in an aquifer system.</title>
        <authorList>
            <person name="Anantharaman K."/>
            <person name="Brown C.T."/>
            <person name="Hug L.A."/>
            <person name="Sharon I."/>
            <person name="Castelle C.J."/>
            <person name="Probst A.J."/>
            <person name="Thomas B.C."/>
            <person name="Singh A."/>
            <person name="Wilkins M.J."/>
            <person name="Karaoz U."/>
            <person name="Brodie E.L."/>
            <person name="Williams K.H."/>
            <person name="Hubbard S.S."/>
            <person name="Banfield J.F."/>
        </authorList>
    </citation>
    <scope>NUCLEOTIDE SEQUENCE [LARGE SCALE GENOMIC DNA]</scope>
</reference>
<accession>A0A1G1YSS0</accession>
<dbReference type="EMBL" id="MHIP01000008">
    <property type="protein sequence ID" value="OGY55319.1"/>
    <property type="molecule type" value="Genomic_DNA"/>
</dbReference>
<dbReference type="InterPro" id="IPR036515">
    <property type="entry name" value="Transposase_17_sf"/>
</dbReference>
<evidence type="ECO:0000313" key="3">
    <source>
        <dbReference type="Proteomes" id="UP000176512"/>
    </source>
</evidence>
<proteinExistence type="predicted"/>
<evidence type="ECO:0000259" key="1">
    <source>
        <dbReference type="Pfam" id="PF01797"/>
    </source>
</evidence>
<organism evidence="2 3">
    <name type="scientific">Candidatus Buchananbacteria bacterium RIFCSPLOWO2_01_FULL_46_12</name>
    <dbReference type="NCBI Taxonomy" id="1797546"/>
    <lineage>
        <taxon>Bacteria</taxon>
        <taxon>Candidatus Buchananiibacteriota</taxon>
    </lineage>
</organism>
<name>A0A1G1YSS0_9BACT</name>
<dbReference type="Pfam" id="PF01797">
    <property type="entry name" value="Y1_Tnp"/>
    <property type="match status" value="1"/>
</dbReference>
<dbReference type="PANTHER" id="PTHR36966">
    <property type="entry name" value="REP-ASSOCIATED TYROSINE TRANSPOSASE"/>
    <property type="match status" value="1"/>
</dbReference>
<dbReference type="GO" id="GO:0006313">
    <property type="term" value="P:DNA transposition"/>
    <property type="evidence" value="ECO:0007669"/>
    <property type="project" value="InterPro"/>
</dbReference>
<dbReference type="Proteomes" id="UP000176512">
    <property type="component" value="Unassembled WGS sequence"/>
</dbReference>
<dbReference type="PANTHER" id="PTHR36966:SF1">
    <property type="entry name" value="REP-ASSOCIATED TYROSINE TRANSPOSASE"/>
    <property type="match status" value="1"/>
</dbReference>
<dbReference type="Gene3D" id="3.30.70.1290">
    <property type="entry name" value="Transposase IS200-like"/>
    <property type="match status" value="1"/>
</dbReference>